<evidence type="ECO:0000256" key="1">
    <source>
        <dbReference type="ARBA" id="ARBA00037935"/>
    </source>
</evidence>
<proteinExistence type="inferred from homology"/>
<dbReference type="GO" id="GO:0031267">
    <property type="term" value="F:small GTPase binding"/>
    <property type="evidence" value="ECO:0007669"/>
    <property type="project" value="InterPro"/>
</dbReference>
<dbReference type="InterPro" id="IPR016024">
    <property type="entry name" value="ARM-type_fold"/>
</dbReference>
<dbReference type="SMART" id="SM01139">
    <property type="entry name" value="Drf_FH3"/>
    <property type="match status" value="1"/>
</dbReference>
<dbReference type="GO" id="GO:0015629">
    <property type="term" value="C:actin cytoskeleton"/>
    <property type="evidence" value="ECO:0007669"/>
    <property type="project" value="UniProtKB-ARBA"/>
</dbReference>
<dbReference type="Gene3D" id="1.25.10.10">
    <property type="entry name" value="Leucine-rich Repeat Variant"/>
    <property type="match status" value="1"/>
</dbReference>
<dbReference type="GO" id="GO:0003779">
    <property type="term" value="F:actin binding"/>
    <property type="evidence" value="ECO:0007669"/>
    <property type="project" value="InterPro"/>
</dbReference>
<comment type="similarity">
    <text evidence="1">Belongs to the formin homology family. BNI1 subfamily.</text>
</comment>
<dbReference type="HOGENOM" id="CLU_489245_0_0_1"/>
<gene>
    <name evidence="5" type="ORF">PHLGIDRAFT_117647</name>
</gene>
<evidence type="ECO:0000313" key="5">
    <source>
        <dbReference type="EMBL" id="KIP07992.1"/>
    </source>
</evidence>
<evidence type="ECO:0000256" key="3">
    <source>
        <dbReference type="SAM" id="MobiDB-lite"/>
    </source>
</evidence>
<dbReference type="EMBL" id="KN840487">
    <property type="protein sequence ID" value="KIP07992.1"/>
    <property type="molecule type" value="Genomic_DNA"/>
</dbReference>
<dbReference type="GO" id="GO:0043332">
    <property type="term" value="C:mating projection tip"/>
    <property type="evidence" value="ECO:0007669"/>
    <property type="project" value="TreeGrafter"/>
</dbReference>
<feature type="coiled-coil region" evidence="2">
    <location>
        <begin position="441"/>
        <end position="468"/>
    </location>
</feature>
<dbReference type="GO" id="GO:0005938">
    <property type="term" value="C:cell cortex"/>
    <property type="evidence" value="ECO:0007669"/>
    <property type="project" value="UniProtKB-ARBA"/>
</dbReference>
<evidence type="ECO:0000313" key="6">
    <source>
        <dbReference type="Proteomes" id="UP000053257"/>
    </source>
</evidence>
<dbReference type="STRING" id="745531.A0A0C3S948"/>
<dbReference type="OrthoDB" id="1104827at2759"/>
<dbReference type="PANTHER" id="PTHR47102">
    <property type="entry name" value="PROTEIN BNI1"/>
    <property type="match status" value="1"/>
</dbReference>
<dbReference type="GO" id="GO:0051017">
    <property type="term" value="P:actin filament bundle assembly"/>
    <property type="evidence" value="ECO:0007669"/>
    <property type="project" value="TreeGrafter"/>
</dbReference>
<keyword evidence="6" id="KW-1185">Reference proteome</keyword>
<dbReference type="InterPro" id="IPR051661">
    <property type="entry name" value="Actin_filament_regulator"/>
</dbReference>
<dbReference type="GO" id="GO:0032153">
    <property type="term" value="C:cell division site"/>
    <property type="evidence" value="ECO:0007669"/>
    <property type="project" value="UniProtKB-ARBA"/>
</dbReference>
<dbReference type="Gene3D" id="1.10.238.150">
    <property type="entry name" value="Formin, FH3 diaphanous domain"/>
    <property type="match status" value="1"/>
</dbReference>
<keyword evidence="2" id="KW-0175">Coiled coil</keyword>
<dbReference type="InterPro" id="IPR014768">
    <property type="entry name" value="GBD/FH3_dom"/>
</dbReference>
<organism evidence="5 6">
    <name type="scientific">Phlebiopsis gigantea (strain 11061_1 CR5-6)</name>
    <name type="common">White-rot fungus</name>
    <name type="synonym">Peniophora gigantea</name>
    <dbReference type="NCBI Taxonomy" id="745531"/>
    <lineage>
        <taxon>Eukaryota</taxon>
        <taxon>Fungi</taxon>
        <taxon>Dikarya</taxon>
        <taxon>Basidiomycota</taxon>
        <taxon>Agaricomycotina</taxon>
        <taxon>Agaricomycetes</taxon>
        <taxon>Polyporales</taxon>
        <taxon>Phanerochaetaceae</taxon>
        <taxon>Phlebiopsis</taxon>
    </lineage>
</organism>
<dbReference type="SUPFAM" id="SSF48371">
    <property type="entry name" value="ARM repeat"/>
    <property type="match status" value="1"/>
</dbReference>
<dbReference type="Pfam" id="PF06371">
    <property type="entry name" value="Drf_GBD"/>
    <property type="match status" value="1"/>
</dbReference>
<dbReference type="Proteomes" id="UP000053257">
    <property type="component" value="Unassembled WGS sequence"/>
</dbReference>
<dbReference type="PANTHER" id="PTHR47102:SF2">
    <property type="entry name" value="PROTEIN BNI1"/>
    <property type="match status" value="1"/>
</dbReference>
<dbReference type="GO" id="GO:1903475">
    <property type="term" value="P:mitotic actomyosin contractile ring assembly"/>
    <property type="evidence" value="ECO:0007669"/>
    <property type="project" value="TreeGrafter"/>
</dbReference>
<dbReference type="AlphaFoldDB" id="A0A0C3S948"/>
<dbReference type="GO" id="GO:0051016">
    <property type="term" value="P:barbed-end actin filament capping"/>
    <property type="evidence" value="ECO:0007669"/>
    <property type="project" value="TreeGrafter"/>
</dbReference>
<accession>A0A0C3S948</accession>
<evidence type="ECO:0000259" key="4">
    <source>
        <dbReference type="PROSITE" id="PS51232"/>
    </source>
</evidence>
<feature type="region of interest" description="Disordered" evidence="3">
    <location>
        <begin position="30"/>
        <end position="68"/>
    </location>
</feature>
<name>A0A0C3S948_PHLG1</name>
<feature type="domain" description="GBD/FH3" evidence="4">
    <location>
        <begin position="22"/>
        <end position="405"/>
    </location>
</feature>
<dbReference type="Pfam" id="PF06367">
    <property type="entry name" value="Drf_FH3"/>
    <property type="match status" value="1"/>
</dbReference>
<dbReference type="InterPro" id="IPR010472">
    <property type="entry name" value="FH3_dom"/>
</dbReference>
<sequence>MVSPGAGKDRLTADDFIAFGSDSLDDTSCLAQSSSTDSVDNVHSGDSIQESPSQTLRRNGRLRQTEQKTLGTPQWFIKKIQDRTASRKQMSELQAALQGRDSDWVQQFVHAGGMAALAYRLYSLSRKSSPRQDDIHAEYEVARCISHILNHHAPATRAALARNPQELVTHIASAVGILHLPTRVLVLHILVFFIYCQDFSVYRLVINGLEALSEDNDSPGGCYSFWFSTFLSLVSGRGKMGSPVGASPNFRRSGATTEDTFSEYLISNIWLINGILDAMEDDLHLRLHHRSLMEASGLQAILEITQSLDIPSVNNQLVRLQEKLDEDAQDLGESLARDSSIDLSDPEDVFKALCEQVNESKARDHLLSILQHLLLVRRDDQRIVHHFQVIDTVITDLVMDKKLGGAEKRLGLSVERVVGQLEQIDKAKALEDDLIKSCSTILQLKAENQDLEERLAHSDTLASSLRDEISRLHAQLSRNSRYLESPLPIKPAGIDVTLKENIPLTPQQSPGQSAIPRLNFRGFSSWFTTPQSSPAGSPAMTARRSPLPGAAFHDGGNSLAGKC</sequence>
<reference evidence="5 6" key="1">
    <citation type="journal article" date="2014" name="PLoS Genet.">
        <title>Analysis of the Phlebiopsis gigantea genome, transcriptome and secretome provides insight into its pioneer colonization strategies of wood.</title>
        <authorList>
            <person name="Hori C."/>
            <person name="Ishida T."/>
            <person name="Igarashi K."/>
            <person name="Samejima M."/>
            <person name="Suzuki H."/>
            <person name="Master E."/>
            <person name="Ferreira P."/>
            <person name="Ruiz-Duenas F.J."/>
            <person name="Held B."/>
            <person name="Canessa P."/>
            <person name="Larrondo L.F."/>
            <person name="Schmoll M."/>
            <person name="Druzhinina I.S."/>
            <person name="Kubicek C.P."/>
            <person name="Gaskell J.A."/>
            <person name="Kersten P."/>
            <person name="St John F."/>
            <person name="Glasner J."/>
            <person name="Sabat G."/>
            <person name="Splinter BonDurant S."/>
            <person name="Syed K."/>
            <person name="Yadav J."/>
            <person name="Mgbeahuruike A.C."/>
            <person name="Kovalchuk A."/>
            <person name="Asiegbu F.O."/>
            <person name="Lackner G."/>
            <person name="Hoffmeister D."/>
            <person name="Rencoret J."/>
            <person name="Gutierrez A."/>
            <person name="Sun H."/>
            <person name="Lindquist E."/>
            <person name="Barry K."/>
            <person name="Riley R."/>
            <person name="Grigoriev I.V."/>
            <person name="Henrissat B."/>
            <person name="Kues U."/>
            <person name="Berka R.M."/>
            <person name="Martinez A.T."/>
            <person name="Covert S.F."/>
            <person name="Blanchette R.A."/>
            <person name="Cullen D."/>
        </authorList>
    </citation>
    <scope>NUCLEOTIDE SEQUENCE [LARGE SCALE GENOMIC DNA]</scope>
    <source>
        <strain evidence="5 6">11061_1 CR5-6</strain>
    </source>
</reference>
<protein>
    <recommendedName>
        <fullName evidence="4">GBD/FH3 domain-containing protein</fullName>
    </recommendedName>
</protein>
<evidence type="ECO:0000256" key="2">
    <source>
        <dbReference type="SAM" id="Coils"/>
    </source>
</evidence>
<feature type="compositionally biased region" description="Polar residues" evidence="3">
    <location>
        <begin position="30"/>
        <end position="57"/>
    </location>
</feature>
<dbReference type="InterPro" id="IPR011989">
    <property type="entry name" value="ARM-like"/>
</dbReference>
<dbReference type="SMART" id="SM01140">
    <property type="entry name" value="Drf_GBD"/>
    <property type="match status" value="1"/>
</dbReference>
<dbReference type="InterPro" id="IPR010473">
    <property type="entry name" value="GTPase-bd"/>
</dbReference>
<dbReference type="PROSITE" id="PS51232">
    <property type="entry name" value="GBD_FH3"/>
    <property type="match status" value="1"/>
</dbReference>